<organism evidence="2 3">
    <name type="scientific">Cercophora scortea</name>
    <dbReference type="NCBI Taxonomy" id="314031"/>
    <lineage>
        <taxon>Eukaryota</taxon>
        <taxon>Fungi</taxon>
        <taxon>Dikarya</taxon>
        <taxon>Ascomycota</taxon>
        <taxon>Pezizomycotina</taxon>
        <taxon>Sordariomycetes</taxon>
        <taxon>Sordariomycetidae</taxon>
        <taxon>Sordariales</taxon>
        <taxon>Lasiosphaeriaceae</taxon>
        <taxon>Cercophora</taxon>
    </lineage>
</organism>
<feature type="chain" id="PRO_5042211946" description="Secreted protein" evidence="1">
    <location>
        <begin position="30"/>
        <end position="176"/>
    </location>
</feature>
<name>A0AAE0MCZ2_9PEZI</name>
<dbReference type="EMBL" id="JAUEPO010000003">
    <property type="protein sequence ID" value="KAK3327665.1"/>
    <property type="molecule type" value="Genomic_DNA"/>
</dbReference>
<comment type="caution">
    <text evidence="2">The sequence shown here is derived from an EMBL/GenBank/DDBJ whole genome shotgun (WGS) entry which is preliminary data.</text>
</comment>
<evidence type="ECO:0008006" key="4">
    <source>
        <dbReference type="Google" id="ProtNLM"/>
    </source>
</evidence>
<protein>
    <recommendedName>
        <fullName evidence="4">Secreted protein</fullName>
    </recommendedName>
</protein>
<keyword evidence="1" id="KW-0732">Signal</keyword>
<feature type="signal peptide" evidence="1">
    <location>
        <begin position="1"/>
        <end position="29"/>
    </location>
</feature>
<dbReference type="Proteomes" id="UP001286456">
    <property type="component" value="Unassembled WGS sequence"/>
</dbReference>
<dbReference type="AlphaFoldDB" id="A0AAE0MCZ2"/>
<reference evidence="2" key="1">
    <citation type="journal article" date="2023" name="Mol. Phylogenet. Evol.">
        <title>Genome-scale phylogeny and comparative genomics of the fungal order Sordariales.</title>
        <authorList>
            <person name="Hensen N."/>
            <person name="Bonometti L."/>
            <person name="Westerberg I."/>
            <person name="Brannstrom I.O."/>
            <person name="Guillou S."/>
            <person name="Cros-Aarteil S."/>
            <person name="Calhoun S."/>
            <person name="Haridas S."/>
            <person name="Kuo A."/>
            <person name="Mondo S."/>
            <person name="Pangilinan J."/>
            <person name="Riley R."/>
            <person name="LaButti K."/>
            <person name="Andreopoulos B."/>
            <person name="Lipzen A."/>
            <person name="Chen C."/>
            <person name="Yan M."/>
            <person name="Daum C."/>
            <person name="Ng V."/>
            <person name="Clum A."/>
            <person name="Steindorff A."/>
            <person name="Ohm R.A."/>
            <person name="Martin F."/>
            <person name="Silar P."/>
            <person name="Natvig D.O."/>
            <person name="Lalanne C."/>
            <person name="Gautier V."/>
            <person name="Ament-Velasquez S.L."/>
            <person name="Kruys A."/>
            <person name="Hutchinson M.I."/>
            <person name="Powell A.J."/>
            <person name="Barry K."/>
            <person name="Miller A.N."/>
            <person name="Grigoriev I.V."/>
            <person name="Debuchy R."/>
            <person name="Gladieux P."/>
            <person name="Hiltunen Thoren M."/>
            <person name="Johannesson H."/>
        </authorList>
    </citation>
    <scope>NUCLEOTIDE SEQUENCE</scope>
    <source>
        <strain evidence="2">SMH4131-1</strain>
    </source>
</reference>
<evidence type="ECO:0000313" key="3">
    <source>
        <dbReference type="Proteomes" id="UP001286456"/>
    </source>
</evidence>
<evidence type="ECO:0000313" key="2">
    <source>
        <dbReference type="EMBL" id="KAK3327665.1"/>
    </source>
</evidence>
<sequence length="176" mass="19822">MMSGFTGGLLLLLWSFAFVLFYCILVCRCRRRRCDCCHDCIRLQRPASLQPCAAASKHNTYMCILPSSHLIRRHSVGRGRPSEPWAKLGSCSRLAAVVIARFSLSGPNWPLVHPAAPLPDCSCVDHQPPRLIDCPLLLCASVPLWEICHARLYTTCKAEDCDVIGNRFQVYYPKYL</sequence>
<gene>
    <name evidence="2" type="ORF">B0T19DRAFT_422434</name>
</gene>
<keyword evidence="3" id="KW-1185">Reference proteome</keyword>
<proteinExistence type="predicted"/>
<evidence type="ECO:0000256" key="1">
    <source>
        <dbReference type="SAM" id="SignalP"/>
    </source>
</evidence>
<accession>A0AAE0MCZ2</accession>
<reference evidence="2" key="2">
    <citation type="submission" date="2023-06" db="EMBL/GenBank/DDBJ databases">
        <authorList>
            <consortium name="Lawrence Berkeley National Laboratory"/>
            <person name="Haridas S."/>
            <person name="Hensen N."/>
            <person name="Bonometti L."/>
            <person name="Westerberg I."/>
            <person name="Brannstrom I.O."/>
            <person name="Guillou S."/>
            <person name="Cros-Aarteil S."/>
            <person name="Calhoun S."/>
            <person name="Kuo A."/>
            <person name="Mondo S."/>
            <person name="Pangilinan J."/>
            <person name="Riley R."/>
            <person name="Labutti K."/>
            <person name="Andreopoulos B."/>
            <person name="Lipzen A."/>
            <person name="Chen C."/>
            <person name="Yanf M."/>
            <person name="Daum C."/>
            <person name="Ng V."/>
            <person name="Clum A."/>
            <person name="Steindorff A."/>
            <person name="Ohm R."/>
            <person name="Martin F."/>
            <person name="Silar P."/>
            <person name="Natvig D."/>
            <person name="Lalanne C."/>
            <person name="Gautier V."/>
            <person name="Ament-Velasquez S.L."/>
            <person name="Kruys A."/>
            <person name="Hutchinson M.I."/>
            <person name="Powell A.J."/>
            <person name="Barry K."/>
            <person name="Miller A.N."/>
            <person name="Grigoriev I.V."/>
            <person name="Debuchy R."/>
            <person name="Gladieux P."/>
            <person name="Thoren M.H."/>
            <person name="Johannesson H."/>
        </authorList>
    </citation>
    <scope>NUCLEOTIDE SEQUENCE</scope>
    <source>
        <strain evidence="2">SMH4131-1</strain>
    </source>
</reference>